<feature type="transmembrane region" description="Helical" evidence="2">
    <location>
        <begin position="482"/>
        <end position="502"/>
    </location>
</feature>
<sequence>MPTSPSPKRANETQYPTVSTQPSHLSIHHPEPTEDGDNNDEARSSETYSGRPATSSLKGSENPAGDSRSTALRPPSRHIDADELEEADSDAASEFDAFMRQGRIDVGQAWDDSSDEDGDAQAALHQDRTLPLSATGNSAPGRRTRKPKRGRPESVLQSLRPSREHRRAWWKLLTNPSTPASLSAPHVSANLFSASLHPAVLLSMPHYFARTGVTVGTIALVGVAVLGGVGGGLWVVLSRYVNGSAIEAIVGASFGRYTPWKGGAGRVISGMLLALYATGSAIIGYFALSDLLLQVFFHYARRGVPLHDRAFVTLVVGGLISVPLVIFPLAKRNLIRLNTFFSLSFYPIIAVIVLVKIYATSPPLGSSAAELGNMNKDSRWPNANPLYPPSIWAPISLLPLLTLSACPLQILAHQRSLRRIGTSRSNVTAFVGAQVGQVFFVIAMSIIFGIVAGVNGVQGRLKKDVHPNLFASLPNDDDWINVARVLFVAILATHVAICLTAARSSWGRLLRLLNLHPLRRRRPAIQLPVDDADTSGAATGPQRPSGGSAAQDGSRLGQWKRKWGKPARNALAGLLLWSITASSAYLSGAGGFRRREKEGEEARFTRAAEVLGLMGAAVGFVMPGLVWLILFHIRRPRAILPPFASEIGKTASAYFSGPLSMLARNRRYLFGSREDERGERQPLLDNREEEAEDRAEATQQKRDQGAGGAEASGSHLRHSSRHSGSIHLGRESASIPSHLTEQSSDDRDEATTILLARKERQLQRRTRGKRIYQDVVVFAAVLPFGFALLVLGAIELRRGGY</sequence>
<gene>
    <name evidence="3" type="ORF">EX895_004147</name>
</gene>
<feature type="transmembrane region" description="Helical" evidence="2">
    <location>
        <begin position="337"/>
        <end position="359"/>
    </location>
</feature>
<feature type="region of interest" description="Disordered" evidence="1">
    <location>
        <begin position="674"/>
        <end position="726"/>
    </location>
</feature>
<comment type="caution">
    <text evidence="3">The sequence shown here is derived from an EMBL/GenBank/DDBJ whole genome shotgun (WGS) entry which is preliminary data.</text>
</comment>
<keyword evidence="4" id="KW-1185">Reference proteome</keyword>
<organism evidence="3 4">
    <name type="scientific">Sporisorium graminicola</name>
    <dbReference type="NCBI Taxonomy" id="280036"/>
    <lineage>
        <taxon>Eukaryota</taxon>
        <taxon>Fungi</taxon>
        <taxon>Dikarya</taxon>
        <taxon>Basidiomycota</taxon>
        <taxon>Ustilaginomycotina</taxon>
        <taxon>Ustilaginomycetes</taxon>
        <taxon>Ustilaginales</taxon>
        <taxon>Ustilaginaceae</taxon>
        <taxon>Sporisorium</taxon>
    </lineage>
</organism>
<feature type="region of interest" description="Disordered" evidence="1">
    <location>
        <begin position="529"/>
        <end position="555"/>
    </location>
</feature>
<keyword evidence="2" id="KW-0812">Transmembrane</keyword>
<feature type="region of interest" description="Disordered" evidence="1">
    <location>
        <begin position="108"/>
        <end position="160"/>
    </location>
</feature>
<dbReference type="GO" id="GO:0015179">
    <property type="term" value="F:L-amino acid transmembrane transporter activity"/>
    <property type="evidence" value="ECO:0007669"/>
    <property type="project" value="TreeGrafter"/>
</dbReference>
<dbReference type="GeneID" id="40727042"/>
<feature type="region of interest" description="Disordered" evidence="1">
    <location>
        <begin position="1"/>
        <end position="89"/>
    </location>
</feature>
<feature type="transmembrane region" description="Helical" evidence="2">
    <location>
        <begin position="433"/>
        <end position="454"/>
    </location>
</feature>
<feature type="compositionally biased region" description="Basic and acidic residues" evidence="1">
    <location>
        <begin position="674"/>
        <end position="686"/>
    </location>
</feature>
<keyword evidence="2" id="KW-0472">Membrane</keyword>
<feature type="transmembrane region" description="Helical" evidence="2">
    <location>
        <begin position="610"/>
        <end position="631"/>
    </location>
</feature>
<feature type="transmembrane region" description="Helical" evidence="2">
    <location>
        <begin position="309"/>
        <end position="330"/>
    </location>
</feature>
<reference evidence="3 4" key="1">
    <citation type="submission" date="2019-05" db="EMBL/GenBank/DDBJ databases">
        <title>Sporisorium graminicola CBS 10092 draft sequencing and annotation.</title>
        <authorList>
            <person name="Solano-Gonzalez S."/>
            <person name="Caddick M.X."/>
            <person name="Darby A."/>
        </authorList>
    </citation>
    <scope>NUCLEOTIDE SEQUENCE [LARGE SCALE GENOMIC DNA]</scope>
    <source>
        <strain evidence="3 4">CBS 10092</strain>
    </source>
</reference>
<feature type="transmembrane region" description="Helical" evidence="2">
    <location>
        <begin position="270"/>
        <end position="297"/>
    </location>
</feature>
<dbReference type="KEGG" id="sgra:EX895_004147"/>
<feature type="compositionally biased region" description="Basic and acidic residues" evidence="1">
    <location>
        <begin position="694"/>
        <end position="704"/>
    </location>
</feature>
<evidence type="ECO:0000313" key="4">
    <source>
        <dbReference type="Proteomes" id="UP000306050"/>
    </source>
</evidence>
<evidence type="ECO:0000256" key="1">
    <source>
        <dbReference type="SAM" id="MobiDB-lite"/>
    </source>
</evidence>
<dbReference type="OrthoDB" id="3360632at2759"/>
<dbReference type="Proteomes" id="UP000306050">
    <property type="component" value="Chromosome SGRAM_23"/>
</dbReference>
<dbReference type="PANTHER" id="PTHR22950">
    <property type="entry name" value="AMINO ACID TRANSPORTER"/>
    <property type="match status" value="1"/>
</dbReference>
<feature type="transmembrane region" description="Helical" evidence="2">
    <location>
        <begin position="771"/>
        <end position="794"/>
    </location>
</feature>
<evidence type="ECO:0008006" key="5">
    <source>
        <dbReference type="Google" id="ProtNLM"/>
    </source>
</evidence>
<dbReference type="EMBL" id="SRRM01000015">
    <property type="protein sequence ID" value="TKY86859.1"/>
    <property type="molecule type" value="Genomic_DNA"/>
</dbReference>
<evidence type="ECO:0000256" key="2">
    <source>
        <dbReference type="SAM" id="Phobius"/>
    </source>
</evidence>
<accession>A0A4V6ETI9</accession>
<dbReference type="GO" id="GO:0016020">
    <property type="term" value="C:membrane"/>
    <property type="evidence" value="ECO:0007669"/>
    <property type="project" value="TreeGrafter"/>
</dbReference>
<keyword evidence="2" id="KW-1133">Transmembrane helix</keyword>
<proteinExistence type="predicted"/>
<feature type="transmembrane region" description="Helical" evidence="2">
    <location>
        <begin position="570"/>
        <end position="590"/>
    </location>
</feature>
<feature type="transmembrane region" description="Helical" evidence="2">
    <location>
        <begin position="213"/>
        <end position="234"/>
    </location>
</feature>
<protein>
    <recommendedName>
        <fullName evidence="5">Amino acid transporter transmembrane domain-containing protein</fullName>
    </recommendedName>
</protein>
<dbReference type="AlphaFoldDB" id="A0A4V6ETI9"/>
<evidence type="ECO:0000313" key="3">
    <source>
        <dbReference type="EMBL" id="TKY86859.1"/>
    </source>
</evidence>
<feature type="transmembrane region" description="Helical" evidence="2">
    <location>
        <begin position="391"/>
        <end position="412"/>
    </location>
</feature>
<feature type="compositionally biased region" description="Polar residues" evidence="1">
    <location>
        <begin position="45"/>
        <end position="59"/>
    </location>
</feature>
<dbReference type="PANTHER" id="PTHR22950:SF671">
    <property type="entry name" value="CHROMOSOME UNDETERMINED SCAFFOLD_75, WHOLE GENOME SHOTGUN SEQUENCE"/>
    <property type="match status" value="1"/>
</dbReference>
<feature type="compositionally biased region" description="Polar residues" evidence="1">
    <location>
        <begin position="12"/>
        <end position="24"/>
    </location>
</feature>
<name>A0A4V6ETI9_9BASI</name>
<dbReference type="RefSeq" id="XP_029738844.1">
    <property type="nucleotide sequence ID" value="XM_029884743.1"/>
</dbReference>